<sequence>MRPDIVVCVSSLALYRRYRPETFAEVIGQEHVTDPLQQALRNNRVNHAYLFSGPRGCGKTTSARILARCLNCEEGPTPTPCGTCQSCQDLARNGRGSIDVIEIDAASHGGVDDARELREKAFFGPASSRYKIYIIDEAHMVTSAGFNALLKVVEEPPEHLKFIFATTEPEKVIGTIRSRTHHYPFRLVPPGTLREYLAEVCGREEIPVEDGVLPLVVRAGAGSVRDSMSVMDQLLSGAAADGVTYAMATALLGYTDGSLLDSIVEAFAAGDGAAAFEVVDRVIEGGNDPRRFVADLLERLRDLVILAAVPEAGEKGLIDAPADVVERMTAQASVFGAAELSRAADLVNTGLTEMRGATSPRLQLELICARVLLPAAYDDERSVQARLDRLERGAGAALLGGAGGVGGGAGPGAPPGAGAPVVASGGGPAAEYVPGPEAHPAMPAAGPSGPAAARAAVRGAMGGGASGGAGAPGGPAPAVPAAPAPAAPAPAAPNAGAAAPGGEQQRGDGDGAAASQGGPVQGGPAQAPQGGAPGGGQGAAARPGAWPGSTGRGNGGGAAGGNGPGAGSGGAAGGSGPGAGRQPGGWPTAVAPGQGGQAPQGGEPAPSPQPAPGPAAGPAAPVAQQPQAAAAPGAAQGAAQVRQMWPDILDAVKARRRFTWILLSQNAQVSGFDGTTLQIGFPNAGARDSFANGGSEDVLKDVLAERFQVQWRVEAIVDPSGGANPPAGGAPRSGGGGFGGGGGGGFGGAPAAPQQGGQQSSPQQSGPSAPSSPGGQYGQGGGGAGSGSAGGSQGARMAREAVSPSASAGGGQSGPAAEASYTPPEPPMSIEYDMPAEDDPDLVDSALSGHDLIVRELGATVVEEFNNE</sequence>
<feature type="compositionally biased region" description="Low complexity" evidence="14">
    <location>
        <begin position="511"/>
        <end position="530"/>
    </location>
</feature>
<proteinExistence type="inferred from homology"/>
<dbReference type="NCBIfam" id="TIGR02397">
    <property type="entry name" value="dnaX_nterm"/>
    <property type="match status" value="1"/>
</dbReference>
<dbReference type="FunFam" id="1.20.272.10:FF:000003">
    <property type="entry name" value="DNA polymerase III subunit gamma/tau"/>
    <property type="match status" value="1"/>
</dbReference>
<dbReference type="InterPro" id="IPR027417">
    <property type="entry name" value="P-loop_NTPase"/>
</dbReference>
<evidence type="ECO:0000256" key="5">
    <source>
        <dbReference type="ARBA" id="ARBA00022705"/>
    </source>
</evidence>
<feature type="region of interest" description="Disordered" evidence="14">
    <location>
        <begin position="718"/>
        <end position="842"/>
    </location>
</feature>
<evidence type="ECO:0000259" key="15">
    <source>
        <dbReference type="SMART" id="SM00382"/>
    </source>
</evidence>
<feature type="compositionally biased region" description="Gly residues" evidence="14">
    <location>
        <begin position="462"/>
        <end position="473"/>
    </location>
</feature>
<evidence type="ECO:0000256" key="2">
    <source>
        <dbReference type="ARBA" id="ARBA00012417"/>
    </source>
</evidence>
<keyword evidence="4" id="KW-0548">Nucleotidyltransferase</keyword>
<dbReference type="CDD" id="cd18137">
    <property type="entry name" value="HLD_clamp_pol_III_gamma_tau"/>
    <property type="match status" value="1"/>
</dbReference>
<comment type="caution">
    <text evidence="16">The sequence shown here is derived from an EMBL/GenBank/DDBJ whole genome shotgun (WGS) entry which is preliminary data.</text>
</comment>
<evidence type="ECO:0000313" key="16">
    <source>
        <dbReference type="EMBL" id="GFE11446.1"/>
    </source>
</evidence>
<feature type="region of interest" description="Disordered" evidence="14">
    <location>
        <begin position="462"/>
        <end position="635"/>
    </location>
</feature>
<feature type="compositionally biased region" description="Low complexity" evidence="14">
    <location>
        <begin position="616"/>
        <end position="635"/>
    </location>
</feature>
<keyword evidence="7" id="KW-0547">Nucleotide-binding</keyword>
<feature type="compositionally biased region" description="Gly residues" evidence="14">
    <location>
        <begin position="731"/>
        <end position="748"/>
    </location>
</feature>
<feature type="compositionally biased region" description="Gly residues" evidence="14">
    <location>
        <begin position="775"/>
        <end position="793"/>
    </location>
</feature>
<dbReference type="PANTHER" id="PTHR11669">
    <property type="entry name" value="REPLICATION FACTOR C / DNA POLYMERASE III GAMMA-TAU SUBUNIT"/>
    <property type="match status" value="1"/>
</dbReference>
<feature type="region of interest" description="Disordered" evidence="14">
    <location>
        <begin position="432"/>
        <end position="451"/>
    </location>
</feature>
<dbReference type="GO" id="GO:0009360">
    <property type="term" value="C:DNA polymerase III complex"/>
    <property type="evidence" value="ECO:0007669"/>
    <property type="project" value="InterPro"/>
</dbReference>
<dbReference type="GO" id="GO:0046872">
    <property type="term" value="F:metal ion binding"/>
    <property type="evidence" value="ECO:0007669"/>
    <property type="project" value="UniProtKB-KW"/>
</dbReference>
<dbReference type="Gene3D" id="1.20.272.10">
    <property type="match status" value="1"/>
</dbReference>
<dbReference type="NCBIfam" id="NF005846">
    <property type="entry name" value="PRK07764.1-6"/>
    <property type="match status" value="1"/>
</dbReference>
<dbReference type="Pfam" id="PF22608">
    <property type="entry name" value="DNAX_ATPase_lid"/>
    <property type="match status" value="1"/>
</dbReference>
<keyword evidence="6" id="KW-0479">Metal-binding</keyword>
<dbReference type="GO" id="GO:0006261">
    <property type="term" value="P:DNA-templated DNA replication"/>
    <property type="evidence" value="ECO:0007669"/>
    <property type="project" value="TreeGrafter"/>
</dbReference>
<dbReference type="SMART" id="SM00382">
    <property type="entry name" value="AAA"/>
    <property type="match status" value="1"/>
</dbReference>
<dbReference type="InterPro" id="IPR003593">
    <property type="entry name" value="AAA+_ATPase"/>
</dbReference>
<dbReference type="GO" id="GO:0003677">
    <property type="term" value="F:DNA binding"/>
    <property type="evidence" value="ECO:0007669"/>
    <property type="project" value="InterPro"/>
</dbReference>
<keyword evidence="10" id="KW-0239">DNA-directed DNA polymerase</keyword>
<feature type="compositionally biased region" description="Low complexity" evidence="14">
    <location>
        <begin position="719"/>
        <end position="730"/>
    </location>
</feature>
<feature type="domain" description="AAA+ ATPase" evidence="15">
    <location>
        <begin position="45"/>
        <end position="189"/>
    </location>
</feature>
<feature type="compositionally biased region" description="Low complexity" evidence="14">
    <location>
        <begin position="539"/>
        <end position="548"/>
    </location>
</feature>
<evidence type="ECO:0000256" key="11">
    <source>
        <dbReference type="ARBA" id="ARBA00037724"/>
    </source>
</evidence>
<evidence type="ECO:0000256" key="7">
    <source>
        <dbReference type="ARBA" id="ARBA00022741"/>
    </source>
</evidence>
<dbReference type="InterPro" id="IPR008921">
    <property type="entry name" value="DNA_pol3_clamp-load_cplx_C"/>
</dbReference>
<dbReference type="InterPro" id="IPR022754">
    <property type="entry name" value="DNA_pol_III_gamma-3"/>
</dbReference>
<dbReference type="Gene3D" id="1.10.8.60">
    <property type="match status" value="1"/>
</dbReference>
<dbReference type="FunFam" id="3.40.50.300:FF:000014">
    <property type="entry name" value="DNA polymerase III subunit gamma/tau"/>
    <property type="match status" value="1"/>
</dbReference>
<feature type="compositionally biased region" description="Low complexity" evidence="14">
    <location>
        <begin position="749"/>
        <end position="774"/>
    </location>
</feature>
<comment type="function">
    <text evidence="11">DNA polymerase III is a complex, multichain enzyme responsible for most of the replicative synthesis in bacteria. This DNA polymerase also exhibits 3' to 5' exonuclease activity.</text>
</comment>
<evidence type="ECO:0000256" key="3">
    <source>
        <dbReference type="ARBA" id="ARBA00022679"/>
    </source>
</evidence>
<dbReference type="GO" id="GO:0005524">
    <property type="term" value="F:ATP binding"/>
    <property type="evidence" value="ECO:0007669"/>
    <property type="project" value="UniProtKB-KW"/>
</dbReference>
<dbReference type="InterPro" id="IPR045085">
    <property type="entry name" value="HLD_clamp_pol_III_gamma_tau"/>
</dbReference>
<evidence type="ECO:0000256" key="9">
    <source>
        <dbReference type="ARBA" id="ARBA00022840"/>
    </source>
</evidence>
<dbReference type="Pfam" id="PF12169">
    <property type="entry name" value="DNA_pol3_gamma3"/>
    <property type="match status" value="1"/>
</dbReference>
<keyword evidence="9" id="KW-0067">ATP-binding</keyword>
<feature type="compositionally biased region" description="Gly residues" evidence="14">
    <location>
        <begin position="550"/>
        <end position="583"/>
    </location>
</feature>
<accession>A0A640SMU4</accession>
<feature type="compositionally biased region" description="Pro residues" evidence="14">
    <location>
        <begin position="474"/>
        <end position="491"/>
    </location>
</feature>
<feature type="compositionally biased region" description="Low complexity" evidence="14">
    <location>
        <begin position="492"/>
        <end position="503"/>
    </location>
</feature>
<protein>
    <recommendedName>
        <fullName evidence="13">DNA polymerase III subunit gamma/tau</fullName>
        <ecNumber evidence="2">2.7.7.7</ecNumber>
    </recommendedName>
</protein>
<keyword evidence="5" id="KW-0235">DNA replication</keyword>
<comment type="catalytic activity">
    <reaction evidence="12">
        <text>DNA(n) + a 2'-deoxyribonucleoside 5'-triphosphate = DNA(n+1) + diphosphate</text>
        <dbReference type="Rhea" id="RHEA:22508"/>
        <dbReference type="Rhea" id="RHEA-COMP:17339"/>
        <dbReference type="Rhea" id="RHEA-COMP:17340"/>
        <dbReference type="ChEBI" id="CHEBI:33019"/>
        <dbReference type="ChEBI" id="CHEBI:61560"/>
        <dbReference type="ChEBI" id="CHEBI:173112"/>
        <dbReference type="EC" id="2.7.7.7"/>
    </reaction>
</comment>
<dbReference type="Pfam" id="PF13177">
    <property type="entry name" value="DNA_pol3_delta2"/>
    <property type="match status" value="1"/>
</dbReference>
<keyword evidence="3" id="KW-0808">Transferase</keyword>
<feature type="compositionally biased region" description="Low complexity" evidence="14">
    <location>
        <begin position="440"/>
        <end position="451"/>
    </location>
</feature>
<evidence type="ECO:0000313" key="17">
    <source>
        <dbReference type="Proteomes" id="UP000435837"/>
    </source>
</evidence>
<dbReference type="EMBL" id="BLIN01000005">
    <property type="protein sequence ID" value="GFE11446.1"/>
    <property type="molecule type" value="Genomic_DNA"/>
</dbReference>
<keyword evidence="8" id="KW-0862">Zinc</keyword>
<dbReference type="Proteomes" id="UP000435837">
    <property type="component" value="Unassembled WGS sequence"/>
</dbReference>
<evidence type="ECO:0000256" key="4">
    <source>
        <dbReference type="ARBA" id="ARBA00022695"/>
    </source>
</evidence>
<dbReference type="SUPFAM" id="SSF48019">
    <property type="entry name" value="post-AAA+ oligomerization domain-like"/>
    <property type="match status" value="1"/>
</dbReference>
<reference evidence="16 17" key="1">
    <citation type="submission" date="2019-12" db="EMBL/GenBank/DDBJ databases">
        <title>Whole genome shotgun sequence of Streptomyces caniferus NBRC 15389.</title>
        <authorList>
            <person name="Ichikawa N."/>
            <person name="Kimura A."/>
            <person name="Kitahashi Y."/>
            <person name="Komaki H."/>
            <person name="Tamura T."/>
        </authorList>
    </citation>
    <scope>NUCLEOTIDE SEQUENCE [LARGE SCALE GENOMIC DNA]</scope>
    <source>
        <strain evidence="16 17">NBRC 15389</strain>
    </source>
</reference>
<comment type="similarity">
    <text evidence="1">Belongs to the DnaX/STICHEL family.</text>
</comment>
<evidence type="ECO:0000256" key="14">
    <source>
        <dbReference type="SAM" id="MobiDB-lite"/>
    </source>
</evidence>
<dbReference type="PANTHER" id="PTHR11669:SF0">
    <property type="entry name" value="PROTEIN STICHEL-LIKE 2"/>
    <property type="match status" value="1"/>
</dbReference>
<evidence type="ECO:0000256" key="13">
    <source>
        <dbReference type="ARBA" id="ARBA00074577"/>
    </source>
</evidence>
<evidence type="ECO:0000256" key="12">
    <source>
        <dbReference type="ARBA" id="ARBA00049244"/>
    </source>
</evidence>
<evidence type="ECO:0000256" key="10">
    <source>
        <dbReference type="ARBA" id="ARBA00022932"/>
    </source>
</evidence>
<gene>
    <name evidence="16" type="ORF">Scani_77140</name>
</gene>
<dbReference type="EC" id="2.7.7.7" evidence="2"/>
<organism evidence="16 17">
    <name type="scientific">Streptomyces caniferus</name>
    <dbReference type="NCBI Taxonomy" id="285557"/>
    <lineage>
        <taxon>Bacteria</taxon>
        <taxon>Bacillati</taxon>
        <taxon>Actinomycetota</taxon>
        <taxon>Actinomycetes</taxon>
        <taxon>Kitasatosporales</taxon>
        <taxon>Streptomycetaceae</taxon>
        <taxon>Streptomyces</taxon>
    </lineage>
</organism>
<dbReference type="InterPro" id="IPR012763">
    <property type="entry name" value="DNA_pol_III_sug/sutau_N"/>
</dbReference>
<evidence type="ECO:0000256" key="6">
    <source>
        <dbReference type="ARBA" id="ARBA00022723"/>
    </source>
</evidence>
<evidence type="ECO:0000256" key="8">
    <source>
        <dbReference type="ARBA" id="ARBA00022833"/>
    </source>
</evidence>
<dbReference type="Gene3D" id="3.40.50.300">
    <property type="entry name" value="P-loop containing nucleotide triphosphate hydrolases"/>
    <property type="match status" value="1"/>
</dbReference>
<dbReference type="CDD" id="cd00009">
    <property type="entry name" value="AAA"/>
    <property type="match status" value="1"/>
</dbReference>
<dbReference type="SUPFAM" id="SSF52540">
    <property type="entry name" value="P-loop containing nucleoside triphosphate hydrolases"/>
    <property type="match status" value="1"/>
</dbReference>
<feature type="compositionally biased region" description="Pro residues" evidence="14">
    <location>
        <begin position="605"/>
        <end position="615"/>
    </location>
</feature>
<name>A0A640SMU4_9ACTN</name>
<evidence type="ECO:0000256" key="1">
    <source>
        <dbReference type="ARBA" id="ARBA00006360"/>
    </source>
</evidence>
<dbReference type="AlphaFoldDB" id="A0A640SMU4"/>
<dbReference type="InterPro" id="IPR050238">
    <property type="entry name" value="DNA_Rep/Repair_Clamp_Loader"/>
</dbReference>
<dbReference type="GO" id="GO:0003887">
    <property type="term" value="F:DNA-directed DNA polymerase activity"/>
    <property type="evidence" value="ECO:0007669"/>
    <property type="project" value="UniProtKB-KW"/>
</dbReference>